<dbReference type="GO" id="GO:0008610">
    <property type="term" value="P:lipid biosynthetic process"/>
    <property type="evidence" value="ECO:0007669"/>
    <property type="project" value="UniProtKB-ARBA"/>
</dbReference>
<dbReference type="RefSeq" id="WP_244187791.1">
    <property type="nucleotide sequence ID" value="NZ_LLZG01000025.1"/>
</dbReference>
<organism evidence="2 3">
    <name type="scientific">Streptomyces regalis</name>
    <dbReference type="NCBI Taxonomy" id="68262"/>
    <lineage>
        <taxon>Bacteria</taxon>
        <taxon>Bacillati</taxon>
        <taxon>Actinomycetota</taxon>
        <taxon>Actinomycetes</taxon>
        <taxon>Kitasatosporales</taxon>
        <taxon>Streptomycetaceae</taxon>
        <taxon>Streptomyces</taxon>
    </lineage>
</organism>
<dbReference type="FunFam" id="3.30.559.10:FF:000012">
    <property type="entry name" value="Non-ribosomal peptide synthetase"/>
    <property type="match status" value="1"/>
</dbReference>
<dbReference type="InterPro" id="IPR023213">
    <property type="entry name" value="CAT-like_dom_sf"/>
</dbReference>
<dbReference type="SUPFAM" id="SSF52777">
    <property type="entry name" value="CoA-dependent acyltransferases"/>
    <property type="match status" value="1"/>
</dbReference>
<dbReference type="Proteomes" id="UP000053923">
    <property type="component" value="Unassembled WGS sequence"/>
</dbReference>
<sequence length="248" mass="27719">MTETPTADLAARKRELLRRRLESAGLADADARSERIPRRPADTPRLPLSYAQSRMWLLQQLDPASPAYNVCLAIRLRGPLDPAALRTALQGLIDRHEVLRTRYPAAGDGSPEQLVDAEAEVEFDAVDLRGLPEQERESRATELARTASATPFDLASDHPLRTLLIHRAEQDHTLVLTVHHIAWDGGTFNALSRDLSALYRAAATGEPSPLEQLPLQYGDFALWQRTTWTDERLAGHLDHWRTILVPPP</sequence>
<dbReference type="PANTHER" id="PTHR45398:SF1">
    <property type="entry name" value="ENZYME, PUTATIVE (JCVI)-RELATED"/>
    <property type="match status" value="1"/>
</dbReference>
<reference evidence="3" key="1">
    <citation type="submission" date="2015-10" db="EMBL/GenBank/DDBJ databases">
        <authorList>
            <person name="Ju K.-S."/>
            <person name="Doroghazi J.R."/>
            <person name="Metcalf W.W."/>
        </authorList>
    </citation>
    <scope>NUCLEOTIDE SEQUENCE [LARGE SCALE GENOMIC DNA]</scope>
    <source>
        <strain evidence="3">NRRL 3151</strain>
    </source>
</reference>
<gene>
    <name evidence="2" type="ORF">ADL12_06315</name>
</gene>
<dbReference type="AlphaFoldDB" id="A0A0X3VH83"/>
<dbReference type="GO" id="GO:0003824">
    <property type="term" value="F:catalytic activity"/>
    <property type="evidence" value="ECO:0007669"/>
    <property type="project" value="InterPro"/>
</dbReference>
<name>A0A0X3VH83_9ACTN</name>
<evidence type="ECO:0000259" key="1">
    <source>
        <dbReference type="Pfam" id="PF00668"/>
    </source>
</evidence>
<protein>
    <recommendedName>
        <fullName evidence="1">Condensation domain-containing protein</fullName>
    </recommendedName>
</protein>
<dbReference type="EMBL" id="LLZG01000025">
    <property type="protein sequence ID" value="KUL44143.1"/>
    <property type="molecule type" value="Genomic_DNA"/>
</dbReference>
<comment type="caution">
    <text evidence="2">The sequence shown here is derived from an EMBL/GenBank/DDBJ whole genome shotgun (WGS) entry which is preliminary data.</text>
</comment>
<dbReference type="PANTHER" id="PTHR45398">
    <property type="match status" value="1"/>
</dbReference>
<keyword evidence="3" id="KW-1185">Reference proteome</keyword>
<feature type="non-terminal residue" evidence="2">
    <location>
        <position position="248"/>
    </location>
</feature>
<feature type="domain" description="Condensation" evidence="1">
    <location>
        <begin position="46"/>
        <end position="244"/>
    </location>
</feature>
<dbReference type="Pfam" id="PF00668">
    <property type="entry name" value="Condensation"/>
    <property type="match status" value="1"/>
</dbReference>
<proteinExistence type="predicted"/>
<evidence type="ECO:0000313" key="3">
    <source>
        <dbReference type="Proteomes" id="UP000053923"/>
    </source>
</evidence>
<dbReference type="InterPro" id="IPR001242">
    <property type="entry name" value="Condensation_dom"/>
</dbReference>
<accession>A0A0X3VH83</accession>
<dbReference type="Gene3D" id="3.30.559.10">
    <property type="entry name" value="Chloramphenicol acetyltransferase-like domain"/>
    <property type="match status" value="1"/>
</dbReference>
<evidence type="ECO:0000313" key="2">
    <source>
        <dbReference type="EMBL" id="KUL44143.1"/>
    </source>
</evidence>